<reference evidence="2 3" key="1">
    <citation type="submission" date="2016-10" db="EMBL/GenBank/DDBJ databases">
        <authorList>
            <person name="de Groot N.N."/>
        </authorList>
    </citation>
    <scope>NUCLEOTIDE SEQUENCE [LARGE SCALE GENOMIC DNA]</scope>
    <source>
        <strain evidence="2 3">BS3265</strain>
    </source>
</reference>
<evidence type="ECO:0000313" key="2">
    <source>
        <dbReference type="EMBL" id="SED49076.1"/>
    </source>
</evidence>
<proteinExistence type="predicted"/>
<sequence>MIDIIATLGPVGTDSHIQAARVGSTVSLHSTFHAAIEHAKKFRTGLLVPAGFREDRDGKQFSWVDFHFEYLDSFELQSVWFEKTLPMGLLHKSYDSIALHPSTCSLITDLDAYKEIKYTRSKVDAYQRYSQGEVASVLASTSMFNQIFDQPYIKSRFNPTMVWCLYRTLTCLT</sequence>
<organism evidence="2 3">
    <name type="scientific">Pseudomonas palleroniana</name>
    <dbReference type="NCBI Taxonomy" id="191390"/>
    <lineage>
        <taxon>Bacteria</taxon>
        <taxon>Pseudomonadati</taxon>
        <taxon>Pseudomonadota</taxon>
        <taxon>Gammaproteobacteria</taxon>
        <taxon>Pseudomonadales</taxon>
        <taxon>Pseudomonadaceae</taxon>
        <taxon>Pseudomonas</taxon>
    </lineage>
</organism>
<dbReference type="AlphaFoldDB" id="A0A1H5B3X5"/>
<dbReference type="RefSeq" id="WP_143038177.1">
    <property type="nucleotide sequence ID" value="NZ_CP095871.1"/>
</dbReference>
<dbReference type="Proteomes" id="UP000199129">
    <property type="component" value="Unassembled WGS sequence"/>
</dbReference>
<evidence type="ECO:0000313" key="1">
    <source>
        <dbReference type="EMBL" id="KAB0567608.1"/>
    </source>
</evidence>
<accession>A0A1H5B3X5</accession>
<evidence type="ECO:0000313" key="3">
    <source>
        <dbReference type="Proteomes" id="UP000199129"/>
    </source>
</evidence>
<dbReference type="EMBL" id="FNUA01000001">
    <property type="protein sequence ID" value="SED49076.1"/>
    <property type="molecule type" value="Genomic_DNA"/>
</dbReference>
<protein>
    <submittedName>
        <fullName evidence="2">Uncharacterized protein</fullName>
    </submittedName>
</protein>
<dbReference type="Proteomes" id="UP000423257">
    <property type="component" value="Unassembled WGS sequence"/>
</dbReference>
<evidence type="ECO:0000313" key="4">
    <source>
        <dbReference type="Proteomes" id="UP000423257"/>
    </source>
</evidence>
<name>A0A1H5B3X5_9PSED</name>
<dbReference type="EMBL" id="VZPQ01000005">
    <property type="protein sequence ID" value="KAB0567608.1"/>
    <property type="molecule type" value="Genomic_DNA"/>
</dbReference>
<gene>
    <name evidence="1" type="ORF">F7R03_11495</name>
    <name evidence="2" type="ORF">SAMN04490198_0323</name>
</gene>
<reference evidence="1 4" key="2">
    <citation type="submission" date="2019-09" db="EMBL/GenBank/DDBJ databases">
        <title>Draft genome sequences of 48 bacterial type strains from the CCUG.</title>
        <authorList>
            <person name="Tunovic T."/>
            <person name="Pineiro-Iglesias B."/>
            <person name="Unosson C."/>
            <person name="Inganas E."/>
            <person name="Ohlen M."/>
            <person name="Cardew S."/>
            <person name="Jensie-Markopoulos S."/>
            <person name="Salva-Serra F."/>
            <person name="Jaen-Luchoro D."/>
            <person name="Karlsson R."/>
            <person name="Svensson-Stadler L."/>
            <person name="Chun J."/>
            <person name="Moore E."/>
        </authorList>
    </citation>
    <scope>NUCLEOTIDE SEQUENCE [LARGE SCALE GENOMIC DNA]</scope>
    <source>
        <strain evidence="1 4">CCUG 51524</strain>
    </source>
</reference>